<proteinExistence type="predicted"/>
<name>A0A6J6ZCI9_9ZZZZ</name>
<dbReference type="GO" id="GO:0005829">
    <property type="term" value="C:cytosol"/>
    <property type="evidence" value="ECO:0007669"/>
    <property type="project" value="TreeGrafter"/>
</dbReference>
<dbReference type="GO" id="GO:0046872">
    <property type="term" value="F:metal ion binding"/>
    <property type="evidence" value="ECO:0007669"/>
    <property type="project" value="UniProtKB-KW"/>
</dbReference>
<dbReference type="PANTHER" id="PTHR22789">
    <property type="entry name" value="FUCULOSE PHOSPHATE ALDOLASE"/>
    <property type="match status" value="1"/>
</dbReference>
<dbReference type="InterPro" id="IPR036409">
    <property type="entry name" value="Aldolase_II/adducin_N_sf"/>
</dbReference>
<dbReference type="InterPro" id="IPR001303">
    <property type="entry name" value="Aldolase_II/adducin_N"/>
</dbReference>
<protein>
    <submittedName>
        <fullName evidence="4">Unannotated protein</fullName>
    </submittedName>
</protein>
<keyword evidence="1" id="KW-0479">Metal-binding</keyword>
<evidence type="ECO:0000256" key="2">
    <source>
        <dbReference type="ARBA" id="ARBA00023239"/>
    </source>
</evidence>
<dbReference type="Pfam" id="PF00596">
    <property type="entry name" value="Aldolase_II"/>
    <property type="match status" value="1"/>
</dbReference>
<dbReference type="EMBL" id="CAFAAL010000224">
    <property type="protein sequence ID" value="CAB4819430.1"/>
    <property type="molecule type" value="Genomic_DNA"/>
</dbReference>
<accession>A0A6J6ZCI9</accession>
<gene>
    <name evidence="4" type="ORF">UFOPK3004_01752</name>
</gene>
<dbReference type="GO" id="GO:0019323">
    <property type="term" value="P:pentose catabolic process"/>
    <property type="evidence" value="ECO:0007669"/>
    <property type="project" value="TreeGrafter"/>
</dbReference>
<evidence type="ECO:0000256" key="1">
    <source>
        <dbReference type="ARBA" id="ARBA00022723"/>
    </source>
</evidence>
<reference evidence="4" key="1">
    <citation type="submission" date="2020-05" db="EMBL/GenBank/DDBJ databases">
        <authorList>
            <person name="Chiriac C."/>
            <person name="Salcher M."/>
            <person name="Ghai R."/>
            <person name="Kavagutti S V."/>
        </authorList>
    </citation>
    <scope>NUCLEOTIDE SEQUENCE</scope>
</reference>
<dbReference type="InterPro" id="IPR050197">
    <property type="entry name" value="Aldolase_class_II_sugar_metab"/>
</dbReference>
<keyword evidence="2" id="KW-0456">Lyase</keyword>
<evidence type="ECO:0000313" key="4">
    <source>
        <dbReference type="EMBL" id="CAB4819430.1"/>
    </source>
</evidence>
<dbReference type="PANTHER" id="PTHR22789:SF0">
    <property type="entry name" value="3-OXO-TETRONATE 4-PHOSPHATE DECARBOXYLASE-RELATED"/>
    <property type="match status" value="1"/>
</dbReference>
<sequence>MNAIPNRSRVGEFLATLTPPQQLVALARTLHTEGYNDHTTGHITFKQPDGTFLVNPVELTWAELRVSDLMVMNQDGEAISGKHSITPAITLHRVLHRSRPEIVVALHGHPHWSTVWAATHQAPPIYDQTSALAGRHLAIFSEYDGVVEETSNAESAVQAIGGMHLALLANHGVLVVAESILHAYFWASTLEWRSRRAWEVSQLGGGIPLKDSVVDQLHDYVLANIHLLPQFEAAIREEIRRDPTLFD</sequence>
<dbReference type="Gene3D" id="3.40.225.10">
    <property type="entry name" value="Class II aldolase/adducin N-terminal domain"/>
    <property type="match status" value="1"/>
</dbReference>
<organism evidence="4">
    <name type="scientific">freshwater metagenome</name>
    <dbReference type="NCBI Taxonomy" id="449393"/>
    <lineage>
        <taxon>unclassified sequences</taxon>
        <taxon>metagenomes</taxon>
        <taxon>ecological metagenomes</taxon>
    </lineage>
</organism>
<feature type="domain" description="Class II aldolase/adducin N-terminal" evidence="3">
    <location>
        <begin position="21"/>
        <end position="198"/>
    </location>
</feature>
<dbReference type="SMART" id="SM01007">
    <property type="entry name" value="Aldolase_II"/>
    <property type="match status" value="1"/>
</dbReference>
<dbReference type="AlphaFoldDB" id="A0A6J6ZCI9"/>
<dbReference type="GO" id="GO:0016832">
    <property type="term" value="F:aldehyde-lyase activity"/>
    <property type="evidence" value="ECO:0007669"/>
    <property type="project" value="TreeGrafter"/>
</dbReference>
<evidence type="ECO:0000259" key="3">
    <source>
        <dbReference type="SMART" id="SM01007"/>
    </source>
</evidence>
<dbReference type="SUPFAM" id="SSF53639">
    <property type="entry name" value="AraD/HMP-PK domain-like"/>
    <property type="match status" value="1"/>
</dbReference>